<dbReference type="PANTHER" id="PTHR32410:SF163">
    <property type="entry name" value="DC1 DOMAIN-CONTAINING PROTEIN"/>
    <property type="match status" value="1"/>
</dbReference>
<dbReference type="EMBL" id="VEPZ02001733">
    <property type="protein sequence ID" value="KAE8660075.1"/>
    <property type="molecule type" value="Genomic_DNA"/>
</dbReference>
<evidence type="ECO:0000313" key="1">
    <source>
        <dbReference type="EMBL" id="KAE8660075.1"/>
    </source>
</evidence>
<accession>A0A6A2WXS3</accession>
<dbReference type="SUPFAM" id="SSF57889">
    <property type="entry name" value="Cysteine-rich domain"/>
    <property type="match status" value="2"/>
</dbReference>
<proteinExistence type="predicted"/>
<dbReference type="InterPro" id="IPR053192">
    <property type="entry name" value="Vacuole_Formation_Reg"/>
</dbReference>
<reference evidence="1" key="1">
    <citation type="submission" date="2019-09" db="EMBL/GenBank/DDBJ databases">
        <title>Draft genome information of white flower Hibiscus syriacus.</title>
        <authorList>
            <person name="Kim Y.-M."/>
        </authorList>
    </citation>
    <scope>NUCLEOTIDE SEQUENCE [LARGE SCALE GENOMIC DNA]</scope>
    <source>
        <strain evidence="1">YM2019G1</strain>
    </source>
</reference>
<organism evidence="1 2">
    <name type="scientific">Hibiscus syriacus</name>
    <name type="common">Rose of Sharon</name>
    <dbReference type="NCBI Taxonomy" id="106335"/>
    <lineage>
        <taxon>Eukaryota</taxon>
        <taxon>Viridiplantae</taxon>
        <taxon>Streptophyta</taxon>
        <taxon>Embryophyta</taxon>
        <taxon>Tracheophyta</taxon>
        <taxon>Spermatophyta</taxon>
        <taxon>Magnoliopsida</taxon>
        <taxon>eudicotyledons</taxon>
        <taxon>Gunneridae</taxon>
        <taxon>Pentapetalae</taxon>
        <taxon>rosids</taxon>
        <taxon>malvids</taxon>
        <taxon>Malvales</taxon>
        <taxon>Malvaceae</taxon>
        <taxon>Malvoideae</taxon>
        <taxon>Hibiscus</taxon>
    </lineage>
</organism>
<keyword evidence="2" id="KW-1185">Reference proteome</keyword>
<comment type="caution">
    <text evidence="1">The sequence shown here is derived from an EMBL/GenBank/DDBJ whole genome shotgun (WGS) entry which is preliminary data.</text>
</comment>
<gene>
    <name evidence="1" type="ORF">F3Y22_tig00116958pilonHSYRG00032</name>
</gene>
<dbReference type="Proteomes" id="UP000436088">
    <property type="component" value="Unassembled WGS sequence"/>
</dbReference>
<sequence length="328" mass="37212">MNMDLQGLGLPIPVYPLEMAVPFSHIYGVGGGKIVGYSQHQVESSFRKRPPNYEMPSVRLDPTTSRVRAMAALNHPLFFVENHNEEIKRDCSECTKPLSGPVYHCVDCSYPKFFNLHEECVELSLEIKHPYDRNYPLTLLSISPTHPHNCSCYLCKIQWEGFVYSCSICKLELTLDDLSTPPKITIASHKHPWKLLFIQMSFICDFCGIAGDHTPYLCTKKIILQIGGVEFITMKPIQGMTVTIVLHPIAYYIAHVHCATNKAIWDGTIVLEDNDESCKETQQSSLNLITEIVEQTSIGEHMVATEIKHEYHDHNSRLTFSVEIKDEA</sequence>
<dbReference type="PANTHER" id="PTHR32410">
    <property type="entry name" value="CYSTEINE/HISTIDINE-RICH C1 DOMAIN FAMILY PROTEIN"/>
    <property type="match status" value="1"/>
</dbReference>
<dbReference type="AlphaFoldDB" id="A0A6A2WXS3"/>
<protein>
    <submittedName>
        <fullName evidence="1">Uncharacterized protein</fullName>
    </submittedName>
</protein>
<dbReference type="InterPro" id="IPR046349">
    <property type="entry name" value="C1-like_sf"/>
</dbReference>
<name>A0A6A2WXS3_HIBSY</name>
<evidence type="ECO:0000313" key="2">
    <source>
        <dbReference type="Proteomes" id="UP000436088"/>
    </source>
</evidence>